<dbReference type="AlphaFoldDB" id="A0AA37F8K4"/>
<feature type="compositionally biased region" description="Low complexity" evidence="9">
    <location>
        <begin position="446"/>
        <end position="459"/>
    </location>
</feature>
<evidence type="ECO:0000256" key="8">
    <source>
        <dbReference type="ARBA" id="ARBA00023012"/>
    </source>
</evidence>
<evidence type="ECO:0000313" key="13">
    <source>
        <dbReference type="Proteomes" id="UP000627984"/>
    </source>
</evidence>
<dbReference type="GO" id="GO:0046983">
    <property type="term" value="F:protein dimerization activity"/>
    <property type="evidence" value="ECO:0007669"/>
    <property type="project" value="InterPro"/>
</dbReference>
<reference evidence="12" key="2">
    <citation type="submission" date="2022-09" db="EMBL/GenBank/DDBJ databases">
        <authorList>
            <person name="Sun Q."/>
            <person name="Ohkuma M."/>
        </authorList>
    </citation>
    <scope>NUCLEOTIDE SEQUENCE</scope>
    <source>
        <strain evidence="12">JCM 3093</strain>
    </source>
</reference>
<feature type="domain" description="Signal transduction histidine kinase subgroup 3 dimerisation and phosphoacceptor" evidence="11">
    <location>
        <begin position="175"/>
        <end position="240"/>
    </location>
</feature>
<keyword evidence="7" id="KW-0067">ATP-binding</keyword>
<feature type="compositionally biased region" description="Basic and acidic residues" evidence="9">
    <location>
        <begin position="270"/>
        <end position="287"/>
    </location>
</feature>
<keyword evidence="6" id="KW-0418">Kinase</keyword>
<comment type="caution">
    <text evidence="12">The sequence shown here is derived from an EMBL/GenBank/DDBJ whole genome shotgun (WGS) entry which is preliminary data.</text>
</comment>
<reference evidence="12" key="1">
    <citation type="journal article" date="2014" name="Int. J. Syst. Evol. Microbiol.">
        <title>Complete genome sequence of Corynebacterium casei LMG S-19264T (=DSM 44701T), isolated from a smear-ripened cheese.</title>
        <authorList>
            <consortium name="US DOE Joint Genome Institute (JGI-PGF)"/>
            <person name="Walter F."/>
            <person name="Albersmeier A."/>
            <person name="Kalinowski J."/>
            <person name="Ruckert C."/>
        </authorList>
    </citation>
    <scope>NUCLEOTIDE SEQUENCE</scope>
    <source>
        <strain evidence="12">JCM 3093</strain>
    </source>
</reference>
<evidence type="ECO:0000256" key="7">
    <source>
        <dbReference type="ARBA" id="ARBA00022840"/>
    </source>
</evidence>
<dbReference type="EMBL" id="BMQD01000046">
    <property type="protein sequence ID" value="GGK99097.1"/>
    <property type="molecule type" value="Genomic_DNA"/>
</dbReference>
<dbReference type="InterPro" id="IPR036890">
    <property type="entry name" value="HATPase_C_sf"/>
</dbReference>
<evidence type="ECO:0000256" key="4">
    <source>
        <dbReference type="ARBA" id="ARBA00022679"/>
    </source>
</evidence>
<dbReference type="InterPro" id="IPR050482">
    <property type="entry name" value="Sensor_HK_TwoCompSys"/>
</dbReference>
<dbReference type="Pfam" id="PF07730">
    <property type="entry name" value="HisKA_3"/>
    <property type="match status" value="1"/>
</dbReference>
<feature type="transmembrane region" description="Helical" evidence="10">
    <location>
        <begin position="16"/>
        <end position="33"/>
    </location>
</feature>
<feature type="transmembrane region" description="Helical" evidence="10">
    <location>
        <begin position="99"/>
        <end position="116"/>
    </location>
</feature>
<keyword evidence="10" id="KW-1133">Transmembrane helix</keyword>
<dbReference type="RefSeq" id="WP_191898483.1">
    <property type="nucleotide sequence ID" value="NZ_BMQD01000046.1"/>
</dbReference>
<feature type="compositionally biased region" description="Low complexity" evidence="9">
    <location>
        <begin position="476"/>
        <end position="491"/>
    </location>
</feature>
<feature type="transmembrane region" description="Helical" evidence="10">
    <location>
        <begin position="128"/>
        <end position="145"/>
    </location>
</feature>
<keyword evidence="4" id="KW-0808">Transferase</keyword>
<dbReference type="Gene3D" id="1.20.5.1930">
    <property type="match status" value="1"/>
</dbReference>
<dbReference type="GO" id="GO:0005524">
    <property type="term" value="F:ATP binding"/>
    <property type="evidence" value="ECO:0007669"/>
    <property type="project" value="UniProtKB-KW"/>
</dbReference>
<evidence type="ECO:0000256" key="9">
    <source>
        <dbReference type="SAM" id="MobiDB-lite"/>
    </source>
</evidence>
<evidence type="ECO:0000256" key="10">
    <source>
        <dbReference type="SAM" id="Phobius"/>
    </source>
</evidence>
<protein>
    <recommendedName>
        <fullName evidence="2">histidine kinase</fullName>
        <ecNumber evidence="2">2.7.13.3</ecNumber>
    </recommendedName>
</protein>
<keyword evidence="10" id="KW-0472">Membrane</keyword>
<dbReference type="EC" id="2.7.13.3" evidence="2"/>
<name>A0AA37F8K4_9ACTN</name>
<organism evidence="12 13">
    <name type="scientific">Planomonospora parontospora</name>
    <dbReference type="NCBI Taxonomy" id="58119"/>
    <lineage>
        <taxon>Bacteria</taxon>
        <taxon>Bacillati</taxon>
        <taxon>Actinomycetota</taxon>
        <taxon>Actinomycetes</taxon>
        <taxon>Streptosporangiales</taxon>
        <taxon>Streptosporangiaceae</taxon>
        <taxon>Planomonospora</taxon>
    </lineage>
</organism>
<evidence type="ECO:0000256" key="6">
    <source>
        <dbReference type="ARBA" id="ARBA00022777"/>
    </source>
</evidence>
<evidence type="ECO:0000256" key="3">
    <source>
        <dbReference type="ARBA" id="ARBA00022553"/>
    </source>
</evidence>
<dbReference type="SUPFAM" id="SSF55874">
    <property type="entry name" value="ATPase domain of HSP90 chaperone/DNA topoisomerase II/histidine kinase"/>
    <property type="match status" value="1"/>
</dbReference>
<sequence>MGLTVRWRGRFAGRRVVDAAVVLVCLALTGLAAKAHWSALPWPVIVGAGVPGSLAQWWRRRWPQTATVAGAAAYALSGNPAPLIVGLYSGAAYAPRRQVWALAVAGWAGFAGWSWIDEGRLTVDGAVQAAAAAALVTALGLHVATRRALAESWRERAESAEAERRLRDEQARSAERTRIAREMHDVLAHKVSLIALHAGALELAAGGGSPRIEEGAALIRVTAREALQELRYVLGVLRAEPGLRDAPHRPVPSGTRHAAHPPDAGASGGHEGHEGDEGHEGHGEHAEYGGYDGSAGEPFADLSSLVRASERAGQRVELHDRAGPLPPVTARVVYRVVQEGLTNAHKHAPDAPVTVSVDRDGAGAVTVAVGNPPASGAPADLPGSGSGLVGLAERVRLVGGTLHGGPVGLEEGDGWRLRAVLPHLDHGVREGVPAGGTTEEPASGKATGTTGTTETAGTMETAGMTGTAGMMRTAGATGTTGAAGATELTGMPDASGTAGRYAS</sequence>
<keyword evidence="8" id="KW-0902">Two-component regulatory system</keyword>
<dbReference type="PANTHER" id="PTHR24421">
    <property type="entry name" value="NITRATE/NITRITE SENSOR PROTEIN NARX-RELATED"/>
    <property type="match status" value="1"/>
</dbReference>
<feature type="region of interest" description="Disordered" evidence="9">
    <location>
        <begin position="476"/>
        <end position="503"/>
    </location>
</feature>
<dbReference type="Proteomes" id="UP000627984">
    <property type="component" value="Unassembled WGS sequence"/>
</dbReference>
<dbReference type="Gene3D" id="3.30.565.10">
    <property type="entry name" value="Histidine kinase-like ATPase, C-terminal domain"/>
    <property type="match status" value="1"/>
</dbReference>
<dbReference type="PANTHER" id="PTHR24421:SF10">
    <property type="entry name" value="NITRATE_NITRITE SENSOR PROTEIN NARQ"/>
    <property type="match status" value="1"/>
</dbReference>
<dbReference type="GO" id="GO:0000155">
    <property type="term" value="F:phosphorelay sensor kinase activity"/>
    <property type="evidence" value="ECO:0007669"/>
    <property type="project" value="InterPro"/>
</dbReference>
<feature type="region of interest" description="Disordered" evidence="9">
    <location>
        <begin position="431"/>
        <end position="459"/>
    </location>
</feature>
<evidence type="ECO:0000256" key="2">
    <source>
        <dbReference type="ARBA" id="ARBA00012438"/>
    </source>
</evidence>
<dbReference type="GO" id="GO:0016020">
    <property type="term" value="C:membrane"/>
    <property type="evidence" value="ECO:0007669"/>
    <property type="project" value="InterPro"/>
</dbReference>
<accession>A0AA37F8K4</accession>
<evidence type="ECO:0000313" key="12">
    <source>
        <dbReference type="EMBL" id="GGK99097.1"/>
    </source>
</evidence>
<comment type="catalytic activity">
    <reaction evidence="1">
        <text>ATP + protein L-histidine = ADP + protein N-phospho-L-histidine.</text>
        <dbReference type="EC" id="2.7.13.3"/>
    </reaction>
</comment>
<keyword evidence="10" id="KW-0812">Transmembrane</keyword>
<proteinExistence type="predicted"/>
<keyword evidence="3" id="KW-0597">Phosphoprotein</keyword>
<feature type="region of interest" description="Disordered" evidence="9">
    <location>
        <begin position="243"/>
        <end position="294"/>
    </location>
</feature>
<keyword evidence="5" id="KW-0547">Nucleotide-binding</keyword>
<evidence type="ECO:0000259" key="11">
    <source>
        <dbReference type="Pfam" id="PF07730"/>
    </source>
</evidence>
<evidence type="ECO:0000256" key="1">
    <source>
        <dbReference type="ARBA" id="ARBA00000085"/>
    </source>
</evidence>
<gene>
    <name evidence="12" type="ORF">GCM10010126_68160</name>
</gene>
<dbReference type="InterPro" id="IPR011712">
    <property type="entry name" value="Sig_transdc_His_kin_sub3_dim/P"/>
</dbReference>
<dbReference type="CDD" id="cd16917">
    <property type="entry name" value="HATPase_UhpB-NarQ-NarX-like"/>
    <property type="match status" value="1"/>
</dbReference>
<evidence type="ECO:0000256" key="5">
    <source>
        <dbReference type="ARBA" id="ARBA00022741"/>
    </source>
</evidence>